<gene>
    <name evidence="1" type="ORF">Bccel_0910</name>
</gene>
<protein>
    <submittedName>
        <fullName evidence="1">Phospholipase C/P1 nuclease</fullName>
    </submittedName>
</protein>
<dbReference type="eggNOG" id="ENOG5033RQJ">
    <property type="taxonomic scope" value="Bacteria"/>
</dbReference>
<sequence>MPSTMIHLLAAYEINPEASDLFWVGNFVPDYTNDRKFKDEIHFRNTSNRMEALRQLRKKIDNNNPFETGWLVHLFVDACWDEIMIPAFKEKYINNSACENWFVKYREETGLASYYLYHHIDWAPRIWAQIINADLSVIKTELPITQYDMDSYRERVYKRHSESNINSISLEYNEEKIFNFCKNTARKYMEWL</sequence>
<accession>A0A0L6JIT6</accession>
<comment type="caution">
    <text evidence="1">The sequence shown here is derived from an EMBL/GenBank/DDBJ whole genome shotgun (WGS) entry which is preliminary data.</text>
</comment>
<dbReference type="STRING" id="398512.Bccel_0910"/>
<organism evidence="1 2">
    <name type="scientific">Pseudobacteroides cellulosolvens ATCC 35603 = DSM 2933</name>
    <dbReference type="NCBI Taxonomy" id="398512"/>
    <lineage>
        <taxon>Bacteria</taxon>
        <taxon>Bacillati</taxon>
        <taxon>Bacillota</taxon>
        <taxon>Clostridia</taxon>
        <taxon>Eubacteriales</taxon>
        <taxon>Oscillospiraceae</taxon>
        <taxon>Pseudobacteroides</taxon>
    </lineage>
</organism>
<keyword evidence="2" id="KW-1185">Reference proteome</keyword>
<dbReference type="OrthoDB" id="9810012at2"/>
<dbReference type="RefSeq" id="WP_036940841.1">
    <property type="nucleotide sequence ID" value="NZ_JQKC01000014.1"/>
</dbReference>
<dbReference type="Proteomes" id="UP000036923">
    <property type="component" value="Unassembled WGS sequence"/>
</dbReference>
<evidence type="ECO:0000313" key="1">
    <source>
        <dbReference type="EMBL" id="KNY25650.1"/>
    </source>
</evidence>
<dbReference type="AlphaFoldDB" id="A0A0L6JIT6"/>
<dbReference type="EMBL" id="LGTC01000001">
    <property type="protein sequence ID" value="KNY25650.1"/>
    <property type="molecule type" value="Genomic_DNA"/>
</dbReference>
<proteinExistence type="predicted"/>
<reference evidence="2" key="1">
    <citation type="submission" date="2015-07" db="EMBL/GenBank/DDBJ databases">
        <title>Near-Complete Genome Sequence of the Cellulolytic Bacterium Bacteroides (Pseudobacteroides) cellulosolvens ATCC 35603.</title>
        <authorList>
            <person name="Dassa B."/>
            <person name="Utturkar S.M."/>
            <person name="Klingeman D.M."/>
            <person name="Hurt R.A."/>
            <person name="Keller M."/>
            <person name="Xu J."/>
            <person name="Reddy Y.H.K."/>
            <person name="Borovok I."/>
            <person name="Grinberg I.R."/>
            <person name="Lamed R."/>
            <person name="Zhivin O."/>
            <person name="Bayer E.A."/>
            <person name="Brown S.D."/>
        </authorList>
    </citation>
    <scope>NUCLEOTIDE SEQUENCE [LARGE SCALE GENOMIC DNA]</scope>
    <source>
        <strain evidence="2">DSM 2933</strain>
    </source>
</reference>
<name>A0A0L6JIT6_9FIRM</name>
<evidence type="ECO:0000313" key="2">
    <source>
        <dbReference type="Proteomes" id="UP000036923"/>
    </source>
</evidence>